<dbReference type="EMBL" id="VFQX01000036">
    <property type="protein sequence ID" value="KAF0976772.1"/>
    <property type="molecule type" value="Genomic_DNA"/>
</dbReference>
<dbReference type="GeneID" id="68111285"/>
<dbReference type="OMA" id="MKNESFV"/>
<dbReference type="VEuPathDB" id="AmoebaDB:NF0086210"/>
<dbReference type="AlphaFoldDB" id="A0A6A5BPP4"/>
<accession>A0A6A5BPP4</accession>
<evidence type="ECO:0000313" key="1">
    <source>
        <dbReference type="EMBL" id="KAF0976772.1"/>
    </source>
</evidence>
<gene>
    <name evidence="1" type="ORF">FDP41_004067</name>
</gene>
<dbReference type="RefSeq" id="XP_044561485.1">
    <property type="nucleotide sequence ID" value="XM_044707441.1"/>
</dbReference>
<name>A0A6A5BPP4_NAEFO</name>
<comment type="caution">
    <text evidence="1">The sequence shown here is derived from an EMBL/GenBank/DDBJ whole genome shotgun (WGS) entry which is preliminary data.</text>
</comment>
<proteinExistence type="predicted"/>
<sequence>MFGIKTIQIPSVFEISNIDSTTPLKYTIHLVESKSVHLNREAPNSFSIKSEDESILSIASATNDKLGASSKIEIEMKPHKEGTTTVTIDCKLYVCSDSGMCSMKNESFVITVKVHTANSTSPSNNATYNHSLTMA</sequence>
<organism evidence="1 2">
    <name type="scientific">Naegleria fowleri</name>
    <name type="common">Brain eating amoeba</name>
    <dbReference type="NCBI Taxonomy" id="5763"/>
    <lineage>
        <taxon>Eukaryota</taxon>
        <taxon>Discoba</taxon>
        <taxon>Heterolobosea</taxon>
        <taxon>Tetramitia</taxon>
        <taxon>Eutetramitia</taxon>
        <taxon>Vahlkampfiidae</taxon>
        <taxon>Naegleria</taxon>
    </lineage>
</organism>
<dbReference type="OrthoDB" id="10256124at2759"/>
<evidence type="ECO:0000313" key="2">
    <source>
        <dbReference type="Proteomes" id="UP000444721"/>
    </source>
</evidence>
<dbReference type="VEuPathDB" id="AmoebaDB:NfTy_069290"/>
<keyword evidence="2" id="KW-1185">Reference proteome</keyword>
<protein>
    <submittedName>
        <fullName evidence="1">Uncharacterized protein</fullName>
    </submittedName>
</protein>
<dbReference type="Proteomes" id="UP000444721">
    <property type="component" value="Unassembled WGS sequence"/>
</dbReference>
<dbReference type="VEuPathDB" id="AmoebaDB:FDP41_004067"/>
<reference evidence="1 2" key="1">
    <citation type="journal article" date="2019" name="Sci. Rep.">
        <title>Nanopore sequencing improves the draft genome of the human pathogenic amoeba Naegleria fowleri.</title>
        <authorList>
            <person name="Liechti N."/>
            <person name="Schurch N."/>
            <person name="Bruggmann R."/>
            <person name="Wittwer M."/>
        </authorList>
    </citation>
    <scope>NUCLEOTIDE SEQUENCE [LARGE SCALE GENOMIC DNA]</scope>
    <source>
        <strain evidence="1 2">ATCC 30894</strain>
    </source>
</reference>